<dbReference type="GO" id="GO:0008094">
    <property type="term" value="F:ATP-dependent activity, acting on DNA"/>
    <property type="evidence" value="ECO:0007669"/>
    <property type="project" value="TreeGrafter"/>
</dbReference>
<dbReference type="InterPro" id="IPR050628">
    <property type="entry name" value="SNF2_RAD54_helicase_TF"/>
</dbReference>
<dbReference type="InterPro" id="IPR038718">
    <property type="entry name" value="SNF2-like_sf"/>
</dbReference>
<keyword evidence="7" id="KW-1185">Reference proteome</keyword>
<dbReference type="InterPro" id="IPR014001">
    <property type="entry name" value="Helicase_ATP-bd"/>
</dbReference>
<dbReference type="GO" id="GO:0016787">
    <property type="term" value="F:hydrolase activity"/>
    <property type="evidence" value="ECO:0007669"/>
    <property type="project" value="UniProtKB-KW"/>
</dbReference>
<organism evidence="6 7">
    <name type="scientific">Neurospora hispaniola</name>
    <dbReference type="NCBI Taxonomy" id="588809"/>
    <lineage>
        <taxon>Eukaryota</taxon>
        <taxon>Fungi</taxon>
        <taxon>Dikarya</taxon>
        <taxon>Ascomycota</taxon>
        <taxon>Pezizomycotina</taxon>
        <taxon>Sordariomycetes</taxon>
        <taxon>Sordariomycetidae</taxon>
        <taxon>Sordariales</taxon>
        <taxon>Sordariaceae</taxon>
        <taxon>Neurospora</taxon>
    </lineage>
</organism>
<keyword evidence="2" id="KW-0378">Hydrolase</keyword>
<dbReference type="RefSeq" id="XP_062696124.1">
    <property type="nucleotide sequence ID" value="XM_062838731.1"/>
</dbReference>
<dbReference type="Pfam" id="PF00176">
    <property type="entry name" value="SNF2-rel_dom"/>
    <property type="match status" value="1"/>
</dbReference>
<name>A0AAJ0MUA9_9PEZI</name>
<dbReference type="Proteomes" id="UP001285908">
    <property type="component" value="Unassembled WGS sequence"/>
</dbReference>
<dbReference type="SUPFAM" id="SSF52540">
    <property type="entry name" value="P-loop containing nucleoside triphosphate hydrolases"/>
    <property type="match status" value="2"/>
</dbReference>
<dbReference type="InterPro" id="IPR027417">
    <property type="entry name" value="P-loop_NTPase"/>
</dbReference>
<dbReference type="PANTHER" id="PTHR45626:SF22">
    <property type="entry name" value="DNA REPAIR PROTEIN RAD5"/>
    <property type="match status" value="1"/>
</dbReference>
<feature type="domain" description="Helicase ATP-binding" evidence="5">
    <location>
        <begin position="322"/>
        <end position="485"/>
    </location>
</feature>
<dbReference type="GO" id="GO:0005634">
    <property type="term" value="C:nucleus"/>
    <property type="evidence" value="ECO:0007669"/>
    <property type="project" value="TreeGrafter"/>
</dbReference>
<dbReference type="Gene3D" id="3.40.50.10810">
    <property type="entry name" value="Tandem AAA-ATPase domain"/>
    <property type="match status" value="2"/>
</dbReference>
<dbReference type="CDD" id="cd18008">
    <property type="entry name" value="DEXDc_SHPRH-like"/>
    <property type="match status" value="1"/>
</dbReference>
<reference evidence="6 7" key="1">
    <citation type="journal article" date="2023" name="Mol. Phylogenet. Evol.">
        <title>Genome-scale phylogeny and comparative genomics of the fungal order Sordariales.</title>
        <authorList>
            <person name="Hensen N."/>
            <person name="Bonometti L."/>
            <person name="Westerberg I."/>
            <person name="Brannstrom I.O."/>
            <person name="Guillou S."/>
            <person name="Cros-Aarteil S."/>
            <person name="Calhoun S."/>
            <person name="Haridas S."/>
            <person name="Kuo A."/>
            <person name="Mondo S."/>
            <person name="Pangilinan J."/>
            <person name="Riley R."/>
            <person name="LaButti K."/>
            <person name="Andreopoulos B."/>
            <person name="Lipzen A."/>
            <person name="Chen C."/>
            <person name="Yan M."/>
            <person name="Daum C."/>
            <person name="Ng V."/>
            <person name="Clum A."/>
            <person name="Steindorff A."/>
            <person name="Ohm R.A."/>
            <person name="Martin F."/>
            <person name="Silar P."/>
            <person name="Natvig D.O."/>
            <person name="Lalanne C."/>
            <person name="Gautier V."/>
            <person name="Ament-Velasquez S.L."/>
            <person name="Kruys A."/>
            <person name="Hutchinson M.I."/>
            <person name="Powell A.J."/>
            <person name="Barry K."/>
            <person name="Miller A.N."/>
            <person name="Grigoriev I.V."/>
            <person name="Debuchy R."/>
            <person name="Gladieux P."/>
            <person name="Hiltunen Thoren M."/>
            <person name="Johannesson H."/>
        </authorList>
    </citation>
    <scope>NUCLEOTIDE SEQUENCE [LARGE SCALE GENOMIC DNA]</scope>
    <source>
        <strain evidence="6 7">FGSC 10403</strain>
    </source>
</reference>
<keyword evidence="1" id="KW-0547">Nucleotide-binding</keyword>
<accession>A0AAJ0MUA9</accession>
<evidence type="ECO:0000256" key="1">
    <source>
        <dbReference type="ARBA" id="ARBA00022741"/>
    </source>
</evidence>
<evidence type="ECO:0000313" key="7">
    <source>
        <dbReference type="Proteomes" id="UP001285908"/>
    </source>
</evidence>
<evidence type="ECO:0000313" key="6">
    <source>
        <dbReference type="EMBL" id="KAK3497860.1"/>
    </source>
</evidence>
<dbReference type="CDD" id="cd18793">
    <property type="entry name" value="SF2_C_SNF"/>
    <property type="match status" value="1"/>
</dbReference>
<dbReference type="GO" id="GO:0005524">
    <property type="term" value="F:ATP binding"/>
    <property type="evidence" value="ECO:0007669"/>
    <property type="project" value="UniProtKB-KW"/>
</dbReference>
<dbReference type="PANTHER" id="PTHR45626">
    <property type="entry name" value="TRANSCRIPTION TERMINATION FACTOR 2-RELATED"/>
    <property type="match status" value="1"/>
</dbReference>
<dbReference type="GO" id="GO:0006281">
    <property type="term" value="P:DNA repair"/>
    <property type="evidence" value="ECO:0007669"/>
    <property type="project" value="TreeGrafter"/>
</dbReference>
<feature type="region of interest" description="Disordered" evidence="4">
    <location>
        <begin position="1"/>
        <end position="26"/>
    </location>
</feature>
<dbReference type="GeneID" id="87876353"/>
<sequence length="827" mass="92853">MLPSGRSNPKRRRLESSESGESASVGYAHPYSEGWPHYARPTAPMAVPTPRDIENSFFSPSAALTSFPLLSGIPARLDHISHWSNVTPSSYLRVSLDSSFRFSGKAGAQDFSGTIVQGTTKNNTHDWTVLTDALLEESGIELSVICSKDPYHPSPAARNKAFKQFEKALNCTMSITIYGPLELFEEIGSFFQEHDVYLQDPLHCDRHARYCNPHRLSSTDLEKCIWTSDLGKPTTQLVELTSTVPNPELLDAITSAQDLPEADQPRAIRTSLARHQRQALTFMQRREEGWAFNGEHPDVWEYVEHRVGDGSFVNRISDSHQKEQPENFQGGIIADPMGLGKTLTMIALAASDLIWVSHAPQENKEFTSVGQTLVIVPPPLLGTWEEQLTELITTNDAHQPTIVLTTYHTVSAEWKNAGEYARSGIFSRRWRRIILDEAHIIRNHNSQMAHAICSLDGDSRWAVTGTPIQNKLSDLATLLKFLRIYPYSDKRCFDADFTNLWKNGQANEALKRLKRLAGCLILRRPSTTIQLPERRDLQCPLEFSPAERELYQDIRTRAIERLDEFLYADNADTVRPPSYVNVLQQIEEMRMVCNLGLCYRSRHDFAAQDPSADTAWNSAIAQRAVNLQLEMNPVRCKDCKASLDAAFILLGNTPEAQGLRGGAPPICDHTPVCPFAPVSFSAITAKEAPEPAATVLEGGNLMSPNEMPSKVKSLILQLKNLPHDTKRLTLTVASYAFLMEPHWNPTLEDQALARIHRMGQTREVTTVRFYIRDSFEERVMEVQEKKRKLATVLLAPHGQGEGEEEDVGSLQRSMFRDVVYSANRPGR</sequence>
<evidence type="ECO:0000256" key="3">
    <source>
        <dbReference type="ARBA" id="ARBA00022840"/>
    </source>
</evidence>
<dbReference type="SMART" id="SM00487">
    <property type="entry name" value="DEXDc"/>
    <property type="match status" value="1"/>
</dbReference>
<evidence type="ECO:0000259" key="5">
    <source>
        <dbReference type="PROSITE" id="PS51192"/>
    </source>
</evidence>
<keyword evidence="3" id="KW-0067">ATP-binding</keyword>
<comment type="caution">
    <text evidence="6">The sequence shown here is derived from an EMBL/GenBank/DDBJ whole genome shotgun (WGS) entry which is preliminary data.</text>
</comment>
<dbReference type="InterPro" id="IPR049730">
    <property type="entry name" value="SNF2/RAD54-like_C"/>
</dbReference>
<evidence type="ECO:0000256" key="2">
    <source>
        <dbReference type="ARBA" id="ARBA00022801"/>
    </source>
</evidence>
<dbReference type="AlphaFoldDB" id="A0AAJ0MUA9"/>
<protein>
    <submittedName>
        <fullName evidence="6">SNF2 family N-terminal domain-containing protein</fullName>
    </submittedName>
</protein>
<dbReference type="Gene3D" id="3.40.50.300">
    <property type="entry name" value="P-loop containing nucleotide triphosphate hydrolases"/>
    <property type="match status" value="1"/>
</dbReference>
<dbReference type="EMBL" id="JAULSX010000002">
    <property type="protein sequence ID" value="KAK3497860.1"/>
    <property type="molecule type" value="Genomic_DNA"/>
</dbReference>
<proteinExistence type="predicted"/>
<gene>
    <name evidence="6" type="ORF">B0T23DRAFT_402940</name>
</gene>
<dbReference type="InterPro" id="IPR000330">
    <property type="entry name" value="SNF2_N"/>
</dbReference>
<dbReference type="PROSITE" id="PS51192">
    <property type="entry name" value="HELICASE_ATP_BIND_1"/>
    <property type="match status" value="1"/>
</dbReference>
<evidence type="ECO:0000256" key="4">
    <source>
        <dbReference type="SAM" id="MobiDB-lite"/>
    </source>
</evidence>